<sequence>MRWMLQCLGHLSKKLLLIQPWTTTASASLSRPQNQRVLMLAAKQIRPRHPSRAEALVFKQNPRFVIWAARQTAPGAQRGHPFKCRLREQHKLSDDSTRRLRSGGLLYLPKKR</sequence>
<protein>
    <submittedName>
        <fullName evidence="2">Uncharacterized protein</fullName>
    </submittedName>
</protein>
<accession>A0A6B0UK99</accession>
<reference evidence="2" key="1">
    <citation type="submission" date="2019-12" db="EMBL/GenBank/DDBJ databases">
        <title>An insight into the sialome of adult female Ixodes ricinus ticks feeding for 6 days.</title>
        <authorList>
            <person name="Perner J."/>
            <person name="Ribeiro J.M.C."/>
        </authorList>
    </citation>
    <scope>NUCLEOTIDE SEQUENCE</scope>
    <source>
        <strain evidence="2">Semi-engorged</strain>
        <tissue evidence="2">Salivary glands</tissue>
    </source>
</reference>
<proteinExistence type="predicted"/>
<evidence type="ECO:0000256" key="1">
    <source>
        <dbReference type="SAM" id="MobiDB-lite"/>
    </source>
</evidence>
<dbReference type="EMBL" id="GIFC01008047">
    <property type="protein sequence ID" value="MXU90130.1"/>
    <property type="molecule type" value="Transcribed_RNA"/>
</dbReference>
<organism evidence="2">
    <name type="scientific">Ixodes ricinus</name>
    <name type="common">Common tick</name>
    <name type="synonym">Acarus ricinus</name>
    <dbReference type="NCBI Taxonomy" id="34613"/>
    <lineage>
        <taxon>Eukaryota</taxon>
        <taxon>Metazoa</taxon>
        <taxon>Ecdysozoa</taxon>
        <taxon>Arthropoda</taxon>
        <taxon>Chelicerata</taxon>
        <taxon>Arachnida</taxon>
        <taxon>Acari</taxon>
        <taxon>Parasitiformes</taxon>
        <taxon>Ixodida</taxon>
        <taxon>Ixodoidea</taxon>
        <taxon>Ixodidae</taxon>
        <taxon>Ixodinae</taxon>
        <taxon>Ixodes</taxon>
    </lineage>
</organism>
<dbReference type="AlphaFoldDB" id="A0A6B0UK99"/>
<name>A0A6B0UK99_IXORI</name>
<evidence type="ECO:0000313" key="2">
    <source>
        <dbReference type="EMBL" id="MXU90130.1"/>
    </source>
</evidence>
<feature type="compositionally biased region" description="Basic and acidic residues" evidence="1">
    <location>
        <begin position="85"/>
        <end position="98"/>
    </location>
</feature>
<feature type="region of interest" description="Disordered" evidence="1">
    <location>
        <begin position="76"/>
        <end position="98"/>
    </location>
</feature>